<evidence type="ECO:0000256" key="9">
    <source>
        <dbReference type="ARBA" id="ARBA00030642"/>
    </source>
</evidence>
<gene>
    <name evidence="15" type="ORF">HK107_15430</name>
</gene>
<comment type="caution">
    <text evidence="15">The sequence shown here is derived from an EMBL/GenBank/DDBJ whole genome shotgun (WGS) entry which is preliminary data.</text>
</comment>
<evidence type="ECO:0000256" key="8">
    <source>
        <dbReference type="ARBA" id="ARBA00023186"/>
    </source>
</evidence>
<evidence type="ECO:0000256" key="3">
    <source>
        <dbReference type="ARBA" id="ARBA00022475"/>
    </source>
</evidence>
<evidence type="ECO:0000256" key="7">
    <source>
        <dbReference type="ARBA" id="ARBA00023136"/>
    </source>
</evidence>
<comment type="similarity">
    <text evidence="11">Belongs to the PpiD chaperone family.</text>
</comment>
<dbReference type="GO" id="GO:0003755">
    <property type="term" value="F:peptidyl-prolyl cis-trans isomerase activity"/>
    <property type="evidence" value="ECO:0007669"/>
    <property type="project" value="InterPro"/>
</dbReference>
<keyword evidence="6" id="KW-1133">Transmembrane helix</keyword>
<keyword evidence="3" id="KW-1003">Cell membrane</keyword>
<dbReference type="Gene3D" id="3.10.50.40">
    <property type="match status" value="1"/>
</dbReference>
<dbReference type="RefSeq" id="WP_173201413.1">
    <property type="nucleotide sequence ID" value="NZ_JABFCX010000003.1"/>
</dbReference>
<dbReference type="SUPFAM" id="SSF54534">
    <property type="entry name" value="FKBP-like"/>
    <property type="match status" value="1"/>
</dbReference>
<dbReference type="Pfam" id="PF13145">
    <property type="entry name" value="Rotamase_2"/>
    <property type="match status" value="1"/>
</dbReference>
<proteinExistence type="inferred from homology"/>
<evidence type="ECO:0000256" key="2">
    <source>
        <dbReference type="ARBA" id="ARBA00018370"/>
    </source>
</evidence>
<evidence type="ECO:0000313" key="15">
    <source>
        <dbReference type="EMBL" id="NNU17722.1"/>
    </source>
</evidence>
<dbReference type="InterPro" id="IPR000297">
    <property type="entry name" value="PPIase_PpiC"/>
</dbReference>
<keyword evidence="4" id="KW-0997">Cell inner membrane</keyword>
<evidence type="ECO:0000313" key="16">
    <source>
        <dbReference type="Proteomes" id="UP000536835"/>
    </source>
</evidence>
<dbReference type="EMBL" id="JABFCX010000003">
    <property type="protein sequence ID" value="NNU17722.1"/>
    <property type="molecule type" value="Genomic_DNA"/>
</dbReference>
<dbReference type="InterPro" id="IPR027304">
    <property type="entry name" value="Trigger_fact/SurA_dom_sf"/>
</dbReference>
<protein>
    <recommendedName>
        <fullName evidence="2">Parvulin-like PPIase</fullName>
    </recommendedName>
    <alternativeName>
        <fullName evidence="9">Peptidyl-prolyl cis-trans isomerase plp</fullName>
    </alternativeName>
    <alternativeName>
        <fullName evidence="12">Periplasmic chaperone PpiD</fullName>
    </alternativeName>
    <alternativeName>
        <fullName evidence="13">Periplasmic folding chaperone</fullName>
    </alternativeName>
    <alternativeName>
        <fullName evidence="10">Rotamase plp</fullName>
    </alternativeName>
</protein>
<sequence>MLKSFRNLLEGPGRWIFLILLCAAFGVFGVPALENFGGSSAVTVGKQEVSARDLELEVRNQVARIQQQNPSVTRDQLMSAGIGQQALDTLIVRALLEEEARKLGIGAPDEVVQAYIRQLDGLTDPETGRFQQERLALFLQQERMTPGMFGDMMRSEIIRNQLIGALGANAPAPEELTRYYILRRLESREVRYALLPSEGAAAEPTDEEIEAAYQASLDQYQTPEYRTLTVLTITEDDVASEVTVSEDDLQQLYNARVGAEAAAETRSIRQILVPAASADEAAALAADGADLAAIAEATSARITTLNDQLRSTFVNEDLAEAVFAAEEGALVGPISTDFGTVFAEVASISASQGRSFEEMREELEAELRSEISQDSLIELVEEFEGQRDLGVGIEAAAETVGLEARTEGPLDRELITRFGAIANVPAALGQEAFLLAEGEESRSVRLEDGYGFVTVEQITPPAPRPLTEVRSEVVAALKAERRENAANELKARFQALLAQDKDFAAAATELGGTVETVTFGPGSQPEGLPAGLAPQAANASVSELFSFGAADNQVVVGEVTGVSFEQLDALEAVLPQFAVQIGQSISGELSQAYLEALQESTNVKQNARQIARGLGQDTQ</sequence>
<keyword evidence="5" id="KW-0812">Transmembrane</keyword>
<dbReference type="PANTHER" id="PTHR47529:SF1">
    <property type="entry name" value="PERIPLASMIC CHAPERONE PPID"/>
    <property type="match status" value="1"/>
</dbReference>
<evidence type="ECO:0000256" key="11">
    <source>
        <dbReference type="ARBA" id="ARBA00038408"/>
    </source>
</evidence>
<dbReference type="InterPro" id="IPR046357">
    <property type="entry name" value="PPIase_dom_sf"/>
</dbReference>
<dbReference type="SUPFAM" id="SSF109998">
    <property type="entry name" value="Triger factor/SurA peptide-binding domain-like"/>
    <property type="match status" value="1"/>
</dbReference>
<evidence type="ECO:0000256" key="13">
    <source>
        <dbReference type="ARBA" id="ARBA00042775"/>
    </source>
</evidence>
<evidence type="ECO:0000256" key="6">
    <source>
        <dbReference type="ARBA" id="ARBA00022989"/>
    </source>
</evidence>
<name>A0A7Y3W6U3_9PROT</name>
<evidence type="ECO:0000256" key="12">
    <source>
        <dbReference type="ARBA" id="ARBA00040743"/>
    </source>
</evidence>
<evidence type="ECO:0000256" key="1">
    <source>
        <dbReference type="ARBA" id="ARBA00004382"/>
    </source>
</evidence>
<dbReference type="Proteomes" id="UP000536835">
    <property type="component" value="Unassembled WGS sequence"/>
</dbReference>
<keyword evidence="7" id="KW-0472">Membrane</keyword>
<evidence type="ECO:0000256" key="10">
    <source>
        <dbReference type="ARBA" id="ARBA00031484"/>
    </source>
</evidence>
<keyword evidence="8" id="KW-0143">Chaperone</keyword>
<evidence type="ECO:0000259" key="14">
    <source>
        <dbReference type="Pfam" id="PF13145"/>
    </source>
</evidence>
<dbReference type="InterPro" id="IPR052029">
    <property type="entry name" value="PpiD_chaperone"/>
</dbReference>
<keyword evidence="16" id="KW-1185">Reference proteome</keyword>
<evidence type="ECO:0000256" key="5">
    <source>
        <dbReference type="ARBA" id="ARBA00022692"/>
    </source>
</evidence>
<organism evidence="15 16">
    <name type="scientific">Parvularcula mediterranea</name>
    <dbReference type="NCBI Taxonomy" id="2732508"/>
    <lineage>
        <taxon>Bacteria</taxon>
        <taxon>Pseudomonadati</taxon>
        <taxon>Pseudomonadota</taxon>
        <taxon>Alphaproteobacteria</taxon>
        <taxon>Parvularculales</taxon>
        <taxon>Parvularculaceae</taxon>
        <taxon>Parvularcula</taxon>
    </lineage>
</organism>
<reference evidence="15 16" key="1">
    <citation type="submission" date="2020-05" db="EMBL/GenBank/DDBJ databases">
        <title>Parvularcula mediterraneae sp. nov., isolated from polypropylene straw from shallow seawater of the seashore of Laganas in Zakynthos island, Greece.</title>
        <authorList>
            <person name="Szabo I."/>
            <person name="Al-Omari J."/>
            <person name="Rado J."/>
            <person name="Szerdahelyi G.S."/>
        </authorList>
    </citation>
    <scope>NUCLEOTIDE SEQUENCE [LARGE SCALE GENOMIC DNA]</scope>
    <source>
        <strain evidence="15 16">ZS-1/3</strain>
    </source>
</reference>
<dbReference type="AlphaFoldDB" id="A0A7Y3W6U3"/>
<accession>A0A7Y3W6U3</accession>
<dbReference type="GO" id="GO:0005886">
    <property type="term" value="C:plasma membrane"/>
    <property type="evidence" value="ECO:0007669"/>
    <property type="project" value="UniProtKB-SubCell"/>
</dbReference>
<dbReference type="Pfam" id="PF13624">
    <property type="entry name" value="SurA_N_3"/>
    <property type="match status" value="1"/>
</dbReference>
<feature type="domain" description="PpiC" evidence="14">
    <location>
        <begin position="244"/>
        <end position="361"/>
    </location>
</feature>
<comment type="subcellular location">
    <subcellularLocation>
        <location evidence="1">Cell inner membrane</location>
        <topology evidence="1">Single-pass type II membrane protein</topology>
        <orientation evidence="1">Periplasmic side</orientation>
    </subcellularLocation>
</comment>
<dbReference type="PANTHER" id="PTHR47529">
    <property type="entry name" value="PEPTIDYL-PROLYL CIS-TRANS ISOMERASE D"/>
    <property type="match status" value="1"/>
</dbReference>
<dbReference type="Gene3D" id="1.10.4030.10">
    <property type="entry name" value="Porin chaperone SurA, peptide-binding domain"/>
    <property type="match status" value="1"/>
</dbReference>
<evidence type="ECO:0000256" key="4">
    <source>
        <dbReference type="ARBA" id="ARBA00022519"/>
    </source>
</evidence>